<keyword evidence="6" id="KW-0482">Metalloprotease</keyword>
<dbReference type="GeneID" id="8850175"/>
<dbReference type="InterPro" id="IPR024079">
    <property type="entry name" value="MetalloPept_cat_dom_sf"/>
</dbReference>
<dbReference type="GO" id="GO:0046872">
    <property type="term" value="F:metal ion binding"/>
    <property type="evidence" value="ECO:0007669"/>
    <property type="project" value="UniProtKB-KW"/>
</dbReference>
<dbReference type="SUPFAM" id="SSF55486">
    <property type="entry name" value="Metalloproteases ('zincins'), catalytic domain"/>
    <property type="match status" value="1"/>
</dbReference>
<dbReference type="AlphaFoldDB" id="D2VFB1"/>
<dbReference type="CDD" id="cd11375">
    <property type="entry name" value="Peptidase_M54"/>
    <property type="match status" value="1"/>
</dbReference>
<comment type="cofactor">
    <cofactor evidence="1">
        <name>Zn(2+)</name>
        <dbReference type="ChEBI" id="CHEBI:29105"/>
    </cofactor>
</comment>
<name>D2VFB1_NAEGR</name>
<keyword evidence="4" id="KW-0378">Hydrolase</keyword>
<sequence length="326" mass="38767">MFQPPTLDECQQALEFTSLSDHEKTCKCYQSQYFDQLTEQLWGNWLNQHKESGQTFRNFMDKHQDDDLYCKQEERRVVYIYLLDNVLMDGQVDTTAQEIQFKDRIGNHPCLKKVIEFLRAFYWGVTVKAMQPSEKQLSDYRNQFKFTNRITSFGKKQFLTSDIINFLKQVKPKDCYCMLALTSFDLYPKEDWNYVFGIANMTHQVGVISHSRFDPNFMNKFYPILSEKEKEELILKRSCKLAAHEIGHLFKFKHCIYYDCLMNGYNSLEEVDGTFIDICPIEIRKLKESIGFDEQERFGKMREFFKGNEECFGKELEFVEKILSKP</sequence>
<dbReference type="Gene3D" id="3.40.390.10">
    <property type="entry name" value="Collagenase (Catalytic Domain)"/>
    <property type="match status" value="1"/>
</dbReference>
<dbReference type="VEuPathDB" id="AmoebaDB:NAEGRDRAFT_67562"/>
<evidence type="ECO:0000256" key="3">
    <source>
        <dbReference type="ARBA" id="ARBA00022723"/>
    </source>
</evidence>
<gene>
    <name evidence="7" type="ORF">NAEGRDRAFT_67562</name>
</gene>
<evidence type="ECO:0000313" key="7">
    <source>
        <dbReference type="EMBL" id="EFC44337.1"/>
    </source>
</evidence>
<dbReference type="InParanoid" id="D2VFB1"/>
<dbReference type="PANTHER" id="PTHR15910">
    <property type="entry name" value="ARCHAEMETZINCIN"/>
    <property type="match status" value="1"/>
</dbReference>
<evidence type="ECO:0000256" key="2">
    <source>
        <dbReference type="ARBA" id="ARBA00022670"/>
    </source>
</evidence>
<dbReference type="InterPro" id="IPR012962">
    <property type="entry name" value="Pept_M54_archaemetzincn"/>
</dbReference>
<dbReference type="PANTHER" id="PTHR15910:SF1">
    <property type="entry name" value="ARCHAEMETZINCIN-2"/>
    <property type="match status" value="1"/>
</dbReference>
<evidence type="ECO:0000256" key="4">
    <source>
        <dbReference type="ARBA" id="ARBA00022801"/>
    </source>
</evidence>
<keyword evidence="5" id="KW-0862">Zinc</keyword>
<dbReference type="OrthoDB" id="2365600at2759"/>
<reference evidence="7 8" key="1">
    <citation type="journal article" date="2010" name="Cell">
        <title>The genome of Naegleria gruberi illuminates early eukaryotic versatility.</title>
        <authorList>
            <person name="Fritz-Laylin L.K."/>
            <person name="Prochnik S.E."/>
            <person name="Ginger M.L."/>
            <person name="Dacks J.B."/>
            <person name="Carpenter M.L."/>
            <person name="Field M.C."/>
            <person name="Kuo A."/>
            <person name="Paredez A."/>
            <person name="Chapman J."/>
            <person name="Pham J."/>
            <person name="Shu S."/>
            <person name="Neupane R."/>
            <person name="Cipriano M."/>
            <person name="Mancuso J."/>
            <person name="Tu H."/>
            <person name="Salamov A."/>
            <person name="Lindquist E."/>
            <person name="Shapiro H."/>
            <person name="Lucas S."/>
            <person name="Grigoriev I.V."/>
            <person name="Cande W.Z."/>
            <person name="Fulton C."/>
            <person name="Rokhsar D.S."/>
            <person name="Dawson S.C."/>
        </authorList>
    </citation>
    <scope>NUCLEOTIDE SEQUENCE [LARGE SCALE GENOMIC DNA]</scope>
    <source>
        <strain evidence="7 8">NEG-M</strain>
    </source>
</reference>
<dbReference type="Pfam" id="PF07998">
    <property type="entry name" value="Peptidase_M54"/>
    <property type="match status" value="1"/>
</dbReference>
<dbReference type="eggNOG" id="ENOG502QVTZ">
    <property type="taxonomic scope" value="Eukaryota"/>
</dbReference>
<evidence type="ECO:0000256" key="6">
    <source>
        <dbReference type="ARBA" id="ARBA00023049"/>
    </source>
</evidence>
<keyword evidence="3" id="KW-0479">Metal-binding</keyword>
<dbReference type="KEGG" id="ngr:NAEGRDRAFT_67562"/>
<accession>D2VFB1</accession>
<proteinExistence type="predicted"/>
<organism evidence="8">
    <name type="scientific">Naegleria gruberi</name>
    <name type="common">Amoeba</name>
    <dbReference type="NCBI Taxonomy" id="5762"/>
    <lineage>
        <taxon>Eukaryota</taxon>
        <taxon>Discoba</taxon>
        <taxon>Heterolobosea</taxon>
        <taxon>Tetramitia</taxon>
        <taxon>Eutetramitia</taxon>
        <taxon>Vahlkampfiidae</taxon>
        <taxon>Naegleria</taxon>
    </lineage>
</organism>
<dbReference type="GO" id="GO:0008237">
    <property type="term" value="F:metallopeptidase activity"/>
    <property type="evidence" value="ECO:0007669"/>
    <property type="project" value="UniProtKB-KW"/>
</dbReference>
<keyword evidence="2" id="KW-0645">Protease</keyword>
<dbReference type="OMA" id="SHETGHM"/>
<evidence type="ECO:0000256" key="1">
    <source>
        <dbReference type="ARBA" id="ARBA00001947"/>
    </source>
</evidence>
<protein>
    <submittedName>
        <fullName evidence="7">Predicted protein</fullName>
    </submittedName>
</protein>
<dbReference type="EMBL" id="GG738868">
    <property type="protein sequence ID" value="EFC44337.1"/>
    <property type="molecule type" value="Genomic_DNA"/>
</dbReference>
<dbReference type="Proteomes" id="UP000006671">
    <property type="component" value="Unassembled WGS sequence"/>
</dbReference>
<evidence type="ECO:0000256" key="5">
    <source>
        <dbReference type="ARBA" id="ARBA00022833"/>
    </source>
</evidence>
<keyword evidence="8" id="KW-1185">Reference proteome</keyword>
<evidence type="ECO:0000313" key="8">
    <source>
        <dbReference type="Proteomes" id="UP000006671"/>
    </source>
</evidence>
<dbReference type="GO" id="GO:0006508">
    <property type="term" value="P:proteolysis"/>
    <property type="evidence" value="ECO:0007669"/>
    <property type="project" value="UniProtKB-KW"/>
</dbReference>
<dbReference type="RefSeq" id="XP_002677081.1">
    <property type="nucleotide sequence ID" value="XM_002677035.1"/>
</dbReference>